<dbReference type="Gene3D" id="1.20.1720.10">
    <property type="entry name" value="Multidrug resistance protein D"/>
    <property type="match status" value="1"/>
</dbReference>
<feature type="transmembrane region" description="Helical" evidence="8">
    <location>
        <begin position="110"/>
        <end position="128"/>
    </location>
</feature>
<keyword evidence="11" id="KW-1185">Reference proteome</keyword>
<dbReference type="InterPro" id="IPR011701">
    <property type="entry name" value="MFS"/>
</dbReference>
<evidence type="ECO:0000256" key="2">
    <source>
        <dbReference type="ARBA" id="ARBA00022448"/>
    </source>
</evidence>
<feature type="transmembrane region" description="Helical" evidence="8">
    <location>
        <begin position="204"/>
        <end position="223"/>
    </location>
</feature>
<organism evidence="10 11">
    <name type="scientific">Streptomyces lienomycini</name>
    <dbReference type="NCBI Taxonomy" id="284035"/>
    <lineage>
        <taxon>Bacteria</taxon>
        <taxon>Bacillati</taxon>
        <taxon>Actinomycetota</taxon>
        <taxon>Actinomycetes</taxon>
        <taxon>Kitasatosporales</taxon>
        <taxon>Streptomycetaceae</taxon>
        <taxon>Streptomyces</taxon>
    </lineage>
</organism>
<evidence type="ECO:0000256" key="7">
    <source>
        <dbReference type="ARBA" id="ARBA00023251"/>
    </source>
</evidence>
<evidence type="ECO:0000256" key="5">
    <source>
        <dbReference type="ARBA" id="ARBA00022989"/>
    </source>
</evidence>
<proteinExistence type="predicted"/>
<sequence length="508" mass="52236">MTSPTDTNSGAAGVNPWAALGMLCLGVFMTLLDVTIVSSATPSLIETFDASIDQAVWVFSAYIMAFASTLIVAGRLGDLYGPRRTYLVGLTVFVVASVLCGLSQAPWQLIVLRAVQGVGGALVVPQLMPMITTLFPPQKWGAAFGFTGALSGLAVLAGPLVGGVLVTGVGWRWIFYVNLPIGLLTFALVTRYLPDPRPARRQPLGVGSVALMLVGIGAVVFALVEGERLEWSGTVWAILAAGLGVLAVFLADQRRRQSGVPLVPFALFRIHNFTVMNLIAVTVGFGVVGAFLPLTLYLQSVQGLSASEAGLVIAVMPLVSVLAAGVSGRLIESAGPKRLLICGMVCFSAGLGLVAWQATADASVWQLVGPLALAGAGTGFTFAPMFGVGLRDVPPERSGVASGTVNTVQEFGGLLASAVIGVVLQTRLGAGRNIATGQPVEGGGEQSRAALDAFHDTLAGAIRTSLVIQMCVLAAGALCALAVRSAAPAAPAQDRPAGQQEPRPAGID</sequence>
<dbReference type="RefSeq" id="WP_271321163.1">
    <property type="nucleotide sequence ID" value="NZ_BAAATN010000001.1"/>
</dbReference>
<dbReference type="PANTHER" id="PTHR42718">
    <property type="entry name" value="MAJOR FACILITATOR SUPERFAMILY MULTIDRUG TRANSPORTER MFSC"/>
    <property type="match status" value="1"/>
</dbReference>
<dbReference type="PRINTS" id="PR01036">
    <property type="entry name" value="TCRTETB"/>
</dbReference>
<dbReference type="Gene3D" id="1.20.1250.20">
    <property type="entry name" value="MFS general substrate transporter like domains"/>
    <property type="match status" value="1"/>
</dbReference>
<evidence type="ECO:0000256" key="4">
    <source>
        <dbReference type="ARBA" id="ARBA00022692"/>
    </source>
</evidence>
<feature type="transmembrane region" description="Helical" evidence="8">
    <location>
        <begin position="273"/>
        <end position="297"/>
    </location>
</feature>
<dbReference type="EMBL" id="JBHSJO010000001">
    <property type="protein sequence ID" value="MFC5014603.1"/>
    <property type="molecule type" value="Genomic_DNA"/>
</dbReference>
<evidence type="ECO:0000313" key="11">
    <source>
        <dbReference type="Proteomes" id="UP001595855"/>
    </source>
</evidence>
<accession>A0ABV9WNY7</accession>
<gene>
    <name evidence="10" type="ORF">ACFPRC_06905</name>
</gene>
<dbReference type="CDD" id="cd17321">
    <property type="entry name" value="MFS_MMR_MDR_like"/>
    <property type="match status" value="1"/>
</dbReference>
<evidence type="ECO:0000259" key="9">
    <source>
        <dbReference type="PROSITE" id="PS50850"/>
    </source>
</evidence>
<evidence type="ECO:0000256" key="1">
    <source>
        <dbReference type="ARBA" id="ARBA00004651"/>
    </source>
</evidence>
<feature type="domain" description="Major facilitator superfamily (MFS) profile" evidence="9">
    <location>
        <begin position="19"/>
        <end position="488"/>
    </location>
</feature>
<protein>
    <submittedName>
        <fullName evidence="10">DHA2 family efflux MFS transporter permease subunit</fullName>
    </submittedName>
</protein>
<feature type="transmembrane region" description="Helical" evidence="8">
    <location>
        <begin position="339"/>
        <end position="358"/>
    </location>
</feature>
<feature type="transmembrane region" description="Helical" evidence="8">
    <location>
        <begin position="85"/>
        <end position="104"/>
    </location>
</feature>
<dbReference type="Proteomes" id="UP001595855">
    <property type="component" value="Unassembled WGS sequence"/>
</dbReference>
<dbReference type="PROSITE" id="PS50850">
    <property type="entry name" value="MFS"/>
    <property type="match status" value="1"/>
</dbReference>
<name>A0ABV9WNY7_9ACTN</name>
<comment type="caution">
    <text evidence="10">The sequence shown here is derived from an EMBL/GenBank/DDBJ whole genome shotgun (WGS) entry which is preliminary data.</text>
</comment>
<dbReference type="InterPro" id="IPR020846">
    <property type="entry name" value="MFS_dom"/>
</dbReference>
<dbReference type="InterPro" id="IPR036259">
    <property type="entry name" value="MFS_trans_sf"/>
</dbReference>
<feature type="transmembrane region" description="Helical" evidence="8">
    <location>
        <begin position="54"/>
        <end position="73"/>
    </location>
</feature>
<comment type="subcellular location">
    <subcellularLocation>
        <location evidence="1">Cell membrane</location>
        <topology evidence="1">Multi-pass membrane protein</topology>
    </subcellularLocation>
</comment>
<feature type="transmembrane region" description="Helical" evidence="8">
    <location>
        <begin position="235"/>
        <end position="252"/>
    </location>
</feature>
<keyword evidence="5 8" id="KW-1133">Transmembrane helix</keyword>
<dbReference type="NCBIfam" id="TIGR00711">
    <property type="entry name" value="efflux_EmrB"/>
    <property type="match status" value="1"/>
</dbReference>
<dbReference type="Pfam" id="PF07690">
    <property type="entry name" value="MFS_1"/>
    <property type="match status" value="1"/>
</dbReference>
<keyword evidence="4 8" id="KW-0812">Transmembrane</keyword>
<feature type="transmembrane region" description="Helical" evidence="8">
    <location>
        <begin position="364"/>
        <end position="388"/>
    </location>
</feature>
<feature type="transmembrane region" description="Helical" evidence="8">
    <location>
        <begin position="140"/>
        <end position="161"/>
    </location>
</feature>
<evidence type="ECO:0000256" key="8">
    <source>
        <dbReference type="SAM" id="Phobius"/>
    </source>
</evidence>
<dbReference type="PANTHER" id="PTHR42718:SF46">
    <property type="entry name" value="BLR6921 PROTEIN"/>
    <property type="match status" value="1"/>
</dbReference>
<keyword evidence="2" id="KW-0813">Transport</keyword>
<feature type="transmembrane region" description="Helical" evidence="8">
    <location>
        <begin position="309"/>
        <end position="327"/>
    </location>
</feature>
<evidence type="ECO:0000313" key="10">
    <source>
        <dbReference type="EMBL" id="MFC5014603.1"/>
    </source>
</evidence>
<evidence type="ECO:0000256" key="3">
    <source>
        <dbReference type="ARBA" id="ARBA00022475"/>
    </source>
</evidence>
<dbReference type="InterPro" id="IPR004638">
    <property type="entry name" value="EmrB-like"/>
</dbReference>
<dbReference type="SUPFAM" id="SSF103473">
    <property type="entry name" value="MFS general substrate transporter"/>
    <property type="match status" value="1"/>
</dbReference>
<keyword evidence="3" id="KW-1003">Cell membrane</keyword>
<keyword evidence="7" id="KW-0046">Antibiotic resistance</keyword>
<reference evidence="11" key="1">
    <citation type="journal article" date="2019" name="Int. J. Syst. Evol. Microbiol.">
        <title>The Global Catalogue of Microorganisms (GCM) 10K type strain sequencing project: providing services to taxonomists for standard genome sequencing and annotation.</title>
        <authorList>
            <consortium name="The Broad Institute Genomics Platform"/>
            <consortium name="The Broad Institute Genome Sequencing Center for Infectious Disease"/>
            <person name="Wu L."/>
            <person name="Ma J."/>
        </authorList>
    </citation>
    <scope>NUCLEOTIDE SEQUENCE [LARGE SCALE GENOMIC DNA]</scope>
    <source>
        <strain evidence="11">CGMCC 4.1542</strain>
    </source>
</reference>
<feature type="transmembrane region" description="Helical" evidence="8">
    <location>
        <begin position="173"/>
        <end position="192"/>
    </location>
</feature>
<keyword evidence="6 8" id="KW-0472">Membrane</keyword>
<evidence type="ECO:0000256" key="6">
    <source>
        <dbReference type="ARBA" id="ARBA00023136"/>
    </source>
</evidence>
<feature type="transmembrane region" description="Helical" evidence="8">
    <location>
        <begin position="12"/>
        <end position="34"/>
    </location>
</feature>